<name>A0A7W8AIE7_9HYPH</name>
<organism evidence="2 3">
    <name type="scientific">Pseudochrobactrum saccharolyticum</name>
    <dbReference type="NCBI Taxonomy" id="354352"/>
    <lineage>
        <taxon>Bacteria</taxon>
        <taxon>Pseudomonadati</taxon>
        <taxon>Pseudomonadota</taxon>
        <taxon>Alphaproteobacteria</taxon>
        <taxon>Hyphomicrobiales</taxon>
        <taxon>Brucellaceae</taxon>
        <taxon>Pseudochrobactrum</taxon>
    </lineage>
</organism>
<evidence type="ECO:0000256" key="1">
    <source>
        <dbReference type="SAM" id="MobiDB-lite"/>
    </source>
</evidence>
<proteinExistence type="predicted"/>
<dbReference type="Proteomes" id="UP000531231">
    <property type="component" value="Unassembled WGS sequence"/>
</dbReference>
<reference evidence="2 3" key="1">
    <citation type="submission" date="2020-08" db="EMBL/GenBank/DDBJ databases">
        <title>Genomic Encyclopedia of Type Strains, Phase IV (KMG-IV): sequencing the most valuable type-strain genomes for metagenomic binning, comparative biology and taxonomic classification.</title>
        <authorList>
            <person name="Goeker M."/>
        </authorList>
    </citation>
    <scope>NUCLEOTIDE SEQUENCE [LARGE SCALE GENOMIC DNA]</scope>
    <source>
        <strain evidence="2 3">DSM 25620</strain>
    </source>
</reference>
<keyword evidence="3" id="KW-1185">Reference proteome</keyword>
<dbReference type="RefSeq" id="WP_151159237.1">
    <property type="nucleotide sequence ID" value="NZ_JACHIL010000002.1"/>
</dbReference>
<evidence type="ECO:0000313" key="3">
    <source>
        <dbReference type="Proteomes" id="UP000531231"/>
    </source>
</evidence>
<gene>
    <name evidence="2" type="ORF">HNQ68_001354</name>
</gene>
<feature type="region of interest" description="Disordered" evidence="1">
    <location>
        <begin position="54"/>
        <end position="81"/>
    </location>
</feature>
<sequence length="81" mass="8940">MFRIGTAGANIGKFSGISHANNGLPESFFKRISFGGMNRPSVFFFRTQKSSNMHDMSAISAPQHGEKPEKTSKNPLSHQKQ</sequence>
<evidence type="ECO:0000313" key="2">
    <source>
        <dbReference type="EMBL" id="MBB5090830.1"/>
    </source>
</evidence>
<dbReference type="EMBL" id="JACHIL010000002">
    <property type="protein sequence ID" value="MBB5090830.1"/>
    <property type="molecule type" value="Genomic_DNA"/>
</dbReference>
<comment type="caution">
    <text evidence="2">The sequence shown here is derived from an EMBL/GenBank/DDBJ whole genome shotgun (WGS) entry which is preliminary data.</text>
</comment>
<accession>A0A7W8AIE7</accession>
<dbReference type="AlphaFoldDB" id="A0A7W8AIE7"/>
<protein>
    <submittedName>
        <fullName evidence="2">Uncharacterized protein</fullName>
    </submittedName>
</protein>